<dbReference type="InterPro" id="IPR006015">
    <property type="entry name" value="Universal_stress_UspA"/>
</dbReference>
<dbReference type="Proteomes" id="UP000296706">
    <property type="component" value="Chromosome"/>
</dbReference>
<dbReference type="InterPro" id="IPR014729">
    <property type="entry name" value="Rossmann-like_a/b/a_fold"/>
</dbReference>
<dbReference type="InterPro" id="IPR006016">
    <property type="entry name" value="UspA"/>
</dbReference>
<dbReference type="RefSeq" id="WP_049993426.1">
    <property type="nucleotide sequence ID" value="NZ_CP031310.1"/>
</dbReference>
<dbReference type="EMBL" id="CP031310">
    <property type="protein sequence ID" value="QCC49986.1"/>
    <property type="molecule type" value="Genomic_DNA"/>
</dbReference>
<keyword evidence="4" id="KW-1185">Reference proteome</keyword>
<dbReference type="GeneID" id="39846512"/>
<sequence length="145" mass="15713">MVETILLATDGSEHAKRATGHAIALAKREDATLQAVFVVDTREMGEPALSSVEILISEYEDRGRDVLAETEAVAAEHGVEVETRCCHGTPVEEIQAMADAVGADIIVVGERGDIHEIRDGEVTRALRERDHRVVVADGGEQPEFE</sequence>
<dbReference type="SUPFAM" id="SSF52402">
    <property type="entry name" value="Adenine nucleotide alpha hydrolases-like"/>
    <property type="match status" value="1"/>
</dbReference>
<dbReference type="KEGG" id="hsn:DV733_01550"/>
<gene>
    <name evidence="3" type="ORF">DV733_01550</name>
</gene>
<dbReference type="Gene3D" id="3.40.50.620">
    <property type="entry name" value="HUPs"/>
    <property type="match status" value="1"/>
</dbReference>
<name>A0A4D6H9V2_9EURY</name>
<dbReference type="Pfam" id="PF00582">
    <property type="entry name" value="Usp"/>
    <property type="match status" value="1"/>
</dbReference>
<organism evidence="3 4">
    <name type="scientific">Halapricum salinum</name>
    <dbReference type="NCBI Taxonomy" id="1457250"/>
    <lineage>
        <taxon>Archaea</taxon>
        <taxon>Methanobacteriati</taxon>
        <taxon>Methanobacteriota</taxon>
        <taxon>Stenosarchaea group</taxon>
        <taxon>Halobacteria</taxon>
        <taxon>Halobacteriales</taxon>
        <taxon>Haloarculaceae</taxon>
        <taxon>Halapricum</taxon>
    </lineage>
</organism>
<proteinExistence type="inferred from homology"/>
<dbReference type="OrthoDB" id="105697at2157"/>
<dbReference type="STRING" id="1457250.GCA_000755225_02605"/>
<dbReference type="CDD" id="cd00293">
    <property type="entry name" value="USP-like"/>
    <property type="match status" value="1"/>
</dbReference>
<evidence type="ECO:0000256" key="1">
    <source>
        <dbReference type="ARBA" id="ARBA00008791"/>
    </source>
</evidence>
<dbReference type="AlphaFoldDB" id="A0A4D6H9V2"/>
<evidence type="ECO:0000259" key="2">
    <source>
        <dbReference type="Pfam" id="PF00582"/>
    </source>
</evidence>
<protein>
    <submittedName>
        <fullName evidence="3">Universal stress protein</fullName>
    </submittedName>
</protein>
<dbReference type="PRINTS" id="PR01438">
    <property type="entry name" value="UNVRSLSTRESS"/>
</dbReference>
<dbReference type="PANTHER" id="PTHR46268">
    <property type="entry name" value="STRESS RESPONSE PROTEIN NHAX"/>
    <property type="match status" value="1"/>
</dbReference>
<feature type="domain" description="UspA" evidence="2">
    <location>
        <begin position="1"/>
        <end position="125"/>
    </location>
</feature>
<comment type="similarity">
    <text evidence="1">Belongs to the universal stress protein A family.</text>
</comment>
<evidence type="ECO:0000313" key="4">
    <source>
        <dbReference type="Proteomes" id="UP000296706"/>
    </source>
</evidence>
<reference evidence="3 4" key="1">
    <citation type="journal article" date="2019" name="Nat. Commun.">
        <title>A new type of DNA phosphorothioation-based antiviral system in archaea.</title>
        <authorList>
            <person name="Xiong L."/>
            <person name="Liu S."/>
            <person name="Chen S."/>
            <person name="Xiao Y."/>
            <person name="Zhu B."/>
            <person name="Gao Y."/>
            <person name="Zhang Y."/>
            <person name="Chen B."/>
            <person name="Luo J."/>
            <person name="Deng Z."/>
            <person name="Chen X."/>
            <person name="Wang L."/>
            <person name="Chen S."/>
        </authorList>
    </citation>
    <scope>NUCLEOTIDE SEQUENCE [LARGE SCALE GENOMIC DNA]</scope>
    <source>
        <strain evidence="3 4">CBA1105</strain>
    </source>
</reference>
<evidence type="ECO:0000313" key="3">
    <source>
        <dbReference type="EMBL" id="QCC49986.1"/>
    </source>
</evidence>
<accession>A0A4D6H9V2</accession>
<dbReference type="PANTHER" id="PTHR46268:SF6">
    <property type="entry name" value="UNIVERSAL STRESS PROTEIN UP12"/>
    <property type="match status" value="1"/>
</dbReference>